<dbReference type="InterPro" id="IPR044920">
    <property type="entry name" value="MnmG_C_subdom_sf"/>
</dbReference>
<dbReference type="InterPro" id="IPR004416">
    <property type="entry name" value="MnmG"/>
</dbReference>
<dbReference type="EMBL" id="VBWP01000001">
    <property type="protein sequence ID" value="TLG77171.1"/>
    <property type="molecule type" value="Genomic_DNA"/>
</dbReference>
<reference evidence="13 14" key="1">
    <citation type="submission" date="2019-05" db="EMBL/GenBank/DDBJ databases">
        <title>Culicoidintestinum kansasii gen. nov., sp. nov. from the gastrointestinal tract of the biting midge, Culicoides sonorensis.</title>
        <authorList>
            <person name="Neupane S."/>
            <person name="Ghosh A."/>
            <person name="Gunther S."/>
            <person name="Martin K."/>
            <person name="Zurek L."/>
        </authorList>
    </citation>
    <scope>NUCLEOTIDE SEQUENCE [LARGE SCALE GENOMIC DNA]</scope>
    <source>
        <strain evidence="13 14">CS-1</strain>
    </source>
</reference>
<dbReference type="GO" id="GO:0002098">
    <property type="term" value="P:tRNA wobble uridine modification"/>
    <property type="evidence" value="ECO:0007669"/>
    <property type="project" value="InterPro"/>
</dbReference>
<dbReference type="InterPro" id="IPR026904">
    <property type="entry name" value="MnmG_C"/>
</dbReference>
<comment type="similarity">
    <text evidence="3 11">Belongs to the MnmG family.</text>
</comment>
<dbReference type="Gene3D" id="1.10.150.570">
    <property type="entry name" value="GidA associated domain, C-terminal subdomain"/>
    <property type="match status" value="1"/>
</dbReference>
<evidence type="ECO:0000256" key="10">
    <source>
        <dbReference type="ARBA" id="ARBA00031800"/>
    </source>
</evidence>
<dbReference type="InterPro" id="IPR047001">
    <property type="entry name" value="MnmG_C_subdom"/>
</dbReference>
<dbReference type="Pfam" id="PF21680">
    <property type="entry name" value="GIDA_C_1st"/>
    <property type="match status" value="1"/>
</dbReference>
<dbReference type="InterPro" id="IPR036188">
    <property type="entry name" value="FAD/NAD-bd_sf"/>
</dbReference>
<evidence type="ECO:0000256" key="6">
    <source>
        <dbReference type="ARBA" id="ARBA00022694"/>
    </source>
</evidence>
<dbReference type="GO" id="GO:0030488">
    <property type="term" value="P:tRNA methylation"/>
    <property type="evidence" value="ECO:0007669"/>
    <property type="project" value="TreeGrafter"/>
</dbReference>
<dbReference type="PANTHER" id="PTHR11806">
    <property type="entry name" value="GLUCOSE INHIBITED DIVISION PROTEIN A"/>
    <property type="match status" value="1"/>
</dbReference>
<dbReference type="Gene3D" id="1.10.10.1800">
    <property type="entry name" value="tRNA uridine 5-carboxymethylaminomethyl modification enzyme MnmG/GidA"/>
    <property type="match status" value="1"/>
</dbReference>
<organism evidence="13 14">
    <name type="scientific">Culicoidibacter larvae</name>
    <dbReference type="NCBI Taxonomy" id="2579976"/>
    <lineage>
        <taxon>Bacteria</taxon>
        <taxon>Bacillati</taxon>
        <taxon>Bacillota</taxon>
        <taxon>Culicoidibacteria</taxon>
        <taxon>Culicoidibacterales</taxon>
        <taxon>Culicoidibacteraceae</taxon>
        <taxon>Culicoidibacter</taxon>
    </lineage>
</organism>
<dbReference type="SMART" id="SM01228">
    <property type="entry name" value="GIDA_assoc_3"/>
    <property type="match status" value="1"/>
</dbReference>
<dbReference type="FunFam" id="3.50.50.60:FF:000002">
    <property type="entry name" value="tRNA uridine 5-carboxymethylaminomethyl modification enzyme MnmG"/>
    <property type="match status" value="1"/>
</dbReference>
<evidence type="ECO:0000256" key="2">
    <source>
        <dbReference type="ARBA" id="ARBA00003717"/>
    </source>
</evidence>
<dbReference type="GO" id="GO:0050660">
    <property type="term" value="F:flavin adenine dinucleotide binding"/>
    <property type="evidence" value="ECO:0007669"/>
    <property type="project" value="UniProtKB-UniRule"/>
</dbReference>
<comment type="cofactor">
    <cofactor evidence="1 11">
        <name>FAD</name>
        <dbReference type="ChEBI" id="CHEBI:57692"/>
    </cofactor>
</comment>
<comment type="subcellular location">
    <subcellularLocation>
        <location evidence="11">Cytoplasm</location>
    </subcellularLocation>
</comment>
<evidence type="ECO:0000256" key="5">
    <source>
        <dbReference type="ARBA" id="ARBA00022630"/>
    </source>
</evidence>
<comment type="caution">
    <text evidence="13">The sequence shown here is derived from an EMBL/GenBank/DDBJ whole genome shotgun (WGS) entry which is preliminary data.</text>
</comment>
<dbReference type="PANTHER" id="PTHR11806:SF0">
    <property type="entry name" value="PROTEIN MTO1 HOMOLOG, MITOCHONDRIAL"/>
    <property type="match status" value="1"/>
</dbReference>
<accession>A0A5R8QGK6</accession>
<dbReference type="Pfam" id="PF13932">
    <property type="entry name" value="SAM_GIDA_C"/>
    <property type="match status" value="1"/>
</dbReference>
<comment type="function">
    <text evidence="2 11">NAD-binding protein involved in the addition of a carboxymethylaminomethyl (cmnm) group at the wobble position (U34) of certain tRNAs, forming tRNA-cmnm(5)s(2)U34.</text>
</comment>
<dbReference type="FunCoup" id="A0A5R8QGK6">
    <property type="interactions" value="388"/>
</dbReference>
<proteinExistence type="inferred from homology"/>
<dbReference type="RefSeq" id="WP_138189780.1">
    <property type="nucleotide sequence ID" value="NZ_VBWP01000001.1"/>
</dbReference>
<evidence type="ECO:0000256" key="4">
    <source>
        <dbReference type="ARBA" id="ARBA00020461"/>
    </source>
</evidence>
<dbReference type="Proteomes" id="UP000306912">
    <property type="component" value="Unassembled WGS sequence"/>
</dbReference>
<dbReference type="HAMAP" id="MF_00129">
    <property type="entry name" value="MnmG_GidA"/>
    <property type="match status" value="1"/>
</dbReference>
<comment type="caution">
    <text evidence="11">Lacks conserved residue(s) required for the propagation of feature annotation.</text>
</comment>
<keyword evidence="14" id="KW-1185">Reference proteome</keyword>
<dbReference type="InterPro" id="IPR020595">
    <property type="entry name" value="MnmG-rel_CS"/>
</dbReference>
<evidence type="ECO:0000256" key="9">
    <source>
        <dbReference type="ARBA" id="ARBA00025948"/>
    </source>
</evidence>
<dbReference type="PROSITE" id="PS01280">
    <property type="entry name" value="GIDA_1"/>
    <property type="match status" value="1"/>
</dbReference>
<protein>
    <recommendedName>
        <fullName evidence="4 11">tRNA uridine 5-carboxymethylaminomethyl modification enzyme MnmG</fullName>
    </recommendedName>
    <alternativeName>
        <fullName evidence="10 11">Glucose-inhibited division protein A</fullName>
    </alternativeName>
</protein>
<comment type="subunit">
    <text evidence="9 11">Homodimer. Heterotetramer of two MnmE and two MnmG subunits.</text>
</comment>
<evidence type="ECO:0000313" key="14">
    <source>
        <dbReference type="Proteomes" id="UP000306912"/>
    </source>
</evidence>
<dbReference type="Pfam" id="PF01134">
    <property type="entry name" value="GIDA"/>
    <property type="match status" value="1"/>
</dbReference>
<evidence type="ECO:0000256" key="11">
    <source>
        <dbReference type="HAMAP-Rule" id="MF_00129"/>
    </source>
</evidence>
<dbReference type="SUPFAM" id="SSF51905">
    <property type="entry name" value="FAD/NAD(P)-binding domain"/>
    <property type="match status" value="1"/>
</dbReference>
<dbReference type="GO" id="GO:0005829">
    <property type="term" value="C:cytosol"/>
    <property type="evidence" value="ECO:0007669"/>
    <property type="project" value="TreeGrafter"/>
</dbReference>
<feature type="binding site" evidence="11">
    <location>
        <begin position="269"/>
        <end position="283"/>
    </location>
    <ligand>
        <name>NAD(+)</name>
        <dbReference type="ChEBI" id="CHEBI:57540"/>
    </ligand>
</feature>
<dbReference type="FunFam" id="1.10.150.570:FF:000001">
    <property type="entry name" value="tRNA uridine 5-carboxymethylaminomethyl modification enzyme MnmG"/>
    <property type="match status" value="1"/>
</dbReference>
<sequence>MEYEIIVVGGGHAGCEAAIAAAKMQHKVAMITSNKKMIAHMPCNPSIGGPAKGIVVREIDALGGVMGKVADQTNIQMKMLNLSKGPAVWSLRAQADVIEYPKRMIEILENQENLSIIEAFVDKLVVKDNKIHGVLLADGREIKAKKVVLTTGTYMHSHILVGHTKKEGGPGGQPTKASLSNNLRELGINLFRLKTGTPARVKRDSIDFTKTTPQPGDSIKRNFSFDNISANKNIQELCYLTYTNKETHEIINNNIDKSAMYSGLIEGKGPRYCPSIEDKLVRFSDKERHQIFLEPESLHTDSIYLQGLSTSLPNDIQNQFIRTVPGLERCEIIKYGYAIEYDAIIPTELWPSLETKKISGLFSAGQINGTSGYEEAAGQGLIAGINAALQIENKESLILSRDEAYIGVLIDDLVTKGTDEPYRLLTSRAEYRLLLRHDNADLRLRKIGHEIGLISDEQYIEFQKKCATINEYIEKIKTIKITTKIKINEYLSNIGSSKLKDGISLYDLMKRPELSYKNAIDLLKIMQEYEIYTRIKLDNVKEEIQQQIEIQIKYDGYIRKAKNQVDRIKQLEKKKIPQNIDYNLVPNLALEARQKLKEIQPITLGQASRVSGVNPVDISMLSIYIKNR</sequence>
<dbReference type="InterPro" id="IPR002218">
    <property type="entry name" value="MnmG-rel"/>
</dbReference>
<evidence type="ECO:0000256" key="3">
    <source>
        <dbReference type="ARBA" id="ARBA00007653"/>
    </source>
</evidence>
<dbReference type="InterPro" id="IPR049312">
    <property type="entry name" value="GIDA_C_N"/>
</dbReference>
<dbReference type="OrthoDB" id="9815560at2"/>
<dbReference type="InterPro" id="IPR040131">
    <property type="entry name" value="MnmG_N"/>
</dbReference>
<evidence type="ECO:0000259" key="12">
    <source>
        <dbReference type="SMART" id="SM01228"/>
    </source>
</evidence>
<keyword evidence="7 11" id="KW-0274">FAD</keyword>
<evidence type="ECO:0000256" key="8">
    <source>
        <dbReference type="ARBA" id="ARBA00023027"/>
    </source>
</evidence>
<dbReference type="AlphaFoldDB" id="A0A5R8QGK6"/>
<evidence type="ECO:0000256" key="7">
    <source>
        <dbReference type="ARBA" id="ARBA00022827"/>
    </source>
</evidence>
<evidence type="ECO:0000256" key="1">
    <source>
        <dbReference type="ARBA" id="ARBA00001974"/>
    </source>
</evidence>
<keyword evidence="5 11" id="KW-0285">Flavoprotein</keyword>
<feature type="binding site" evidence="11">
    <location>
        <begin position="9"/>
        <end position="14"/>
    </location>
    <ligand>
        <name>FAD</name>
        <dbReference type="ChEBI" id="CHEBI:57692"/>
    </ligand>
</feature>
<feature type="domain" description="tRNA uridine 5-carboxymethylaminomethyl modification enzyme C-terminal subdomain" evidence="12">
    <location>
        <begin position="552"/>
        <end position="623"/>
    </location>
</feature>
<gene>
    <name evidence="11 13" type="primary">mnmG</name>
    <name evidence="11" type="synonym">gidA</name>
    <name evidence="13" type="ORF">FEZ08_00705</name>
</gene>
<keyword evidence="8 11" id="KW-0520">NAD</keyword>
<dbReference type="InParanoid" id="A0A5R8QGK6"/>
<name>A0A5R8QGK6_9FIRM</name>
<evidence type="ECO:0000313" key="13">
    <source>
        <dbReference type="EMBL" id="TLG77171.1"/>
    </source>
</evidence>
<dbReference type="Gene3D" id="3.50.50.60">
    <property type="entry name" value="FAD/NAD(P)-binding domain"/>
    <property type="match status" value="2"/>
</dbReference>
<dbReference type="PROSITE" id="PS01281">
    <property type="entry name" value="GIDA_2"/>
    <property type="match status" value="1"/>
</dbReference>
<keyword evidence="6 11" id="KW-0819">tRNA processing</keyword>
<dbReference type="NCBIfam" id="TIGR00136">
    <property type="entry name" value="mnmG_gidA"/>
    <property type="match status" value="1"/>
</dbReference>
<keyword evidence="11" id="KW-0963">Cytoplasm</keyword>